<protein>
    <submittedName>
        <fullName evidence="2">Uncharacterized protein</fullName>
    </submittedName>
</protein>
<dbReference type="AlphaFoldDB" id="A0A9D4BFQ3"/>
<evidence type="ECO:0000313" key="3">
    <source>
        <dbReference type="Proteomes" id="UP000828390"/>
    </source>
</evidence>
<accession>A0A9D4BFQ3</accession>
<reference evidence="2" key="2">
    <citation type="submission" date="2020-11" db="EMBL/GenBank/DDBJ databases">
        <authorList>
            <person name="McCartney M.A."/>
            <person name="Auch B."/>
            <person name="Kono T."/>
            <person name="Mallez S."/>
            <person name="Becker A."/>
            <person name="Gohl D.M."/>
            <person name="Silverstein K.A.T."/>
            <person name="Koren S."/>
            <person name="Bechman K.B."/>
            <person name="Herman A."/>
            <person name="Abrahante J.E."/>
            <person name="Garbe J."/>
        </authorList>
    </citation>
    <scope>NUCLEOTIDE SEQUENCE</scope>
    <source>
        <strain evidence="2">Duluth1</strain>
        <tissue evidence="2">Whole animal</tissue>
    </source>
</reference>
<keyword evidence="3" id="KW-1185">Reference proteome</keyword>
<organism evidence="2 3">
    <name type="scientific">Dreissena polymorpha</name>
    <name type="common">Zebra mussel</name>
    <name type="synonym">Mytilus polymorpha</name>
    <dbReference type="NCBI Taxonomy" id="45954"/>
    <lineage>
        <taxon>Eukaryota</taxon>
        <taxon>Metazoa</taxon>
        <taxon>Spiralia</taxon>
        <taxon>Lophotrochozoa</taxon>
        <taxon>Mollusca</taxon>
        <taxon>Bivalvia</taxon>
        <taxon>Autobranchia</taxon>
        <taxon>Heteroconchia</taxon>
        <taxon>Euheterodonta</taxon>
        <taxon>Imparidentia</taxon>
        <taxon>Neoheterodontei</taxon>
        <taxon>Myida</taxon>
        <taxon>Dreissenoidea</taxon>
        <taxon>Dreissenidae</taxon>
        <taxon>Dreissena</taxon>
    </lineage>
</organism>
<dbReference type="Proteomes" id="UP000828390">
    <property type="component" value="Unassembled WGS sequence"/>
</dbReference>
<feature type="compositionally biased region" description="Polar residues" evidence="1">
    <location>
        <begin position="27"/>
        <end position="46"/>
    </location>
</feature>
<dbReference type="EMBL" id="JAIWYP010000027">
    <property type="protein sequence ID" value="KAH3691967.1"/>
    <property type="molecule type" value="Genomic_DNA"/>
</dbReference>
<name>A0A9D4BFQ3_DREPO</name>
<evidence type="ECO:0000256" key="1">
    <source>
        <dbReference type="SAM" id="MobiDB-lite"/>
    </source>
</evidence>
<gene>
    <name evidence="2" type="ORF">DPMN_191382</name>
</gene>
<feature type="region of interest" description="Disordered" evidence="1">
    <location>
        <begin position="1"/>
        <end position="67"/>
    </location>
</feature>
<comment type="caution">
    <text evidence="2">The sequence shown here is derived from an EMBL/GenBank/DDBJ whole genome shotgun (WGS) entry which is preliminary data.</text>
</comment>
<sequence>MEQRPAEPMSPPYRSSSTPASGRYSRSAGQTRSPTKNYGEEQTSSQLRRHTSETLVVDRPHPSHACV</sequence>
<proteinExistence type="predicted"/>
<feature type="compositionally biased region" description="Basic and acidic residues" evidence="1">
    <location>
        <begin position="50"/>
        <end position="61"/>
    </location>
</feature>
<evidence type="ECO:0000313" key="2">
    <source>
        <dbReference type="EMBL" id="KAH3691967.1"/>
    </source>
</evidence>
<reference evidence="2" key="1">
    <citation type="journal article" date="2019" name="bioRxiv">
        <title>The Genome of the Zebra Mussel, Dreissena polymorpha: A Resource for Invasive Species Research.</title>
        <authorList>
            <person name="McCartney M.A."/>
            <person name="Auch B."/>
            <person name="Kono T."/>
            <person name="Mallez S."/>
            <person name="Zhang Y."/>
            <person name="Obille A."/>
            <person name="Becker A."/>
            <person name="Abrahante J.E."/>
            <person name="Garbe J."/>
            <person name="Badalamenti J.P."/>
            <person name="Herman A."/>
            <person name="Mangelson H."/>
            <person name="Liachko I."/>
            <person name="Sullivan S."/>
            <person name="Sone E.D."/>
            <person name="Koren S."/>
            <person name="Silverstein K.A.T."/>
            <person name="Beckman K.B."/>
            <person name="Gohl D.M."/>
        </authorList>
    </citation>
    <scope>NUCLEOTIDE SEQUENCE</scope>
    <source>
        <strain evidence="2">Duluth1</strain>
        <tissue evidence="2">Whole animal</tissue>
    </source>
</reference>